<comment type="caution">
    <text evidence="1">The sequence shown here is derived from an EMBL/GenBank/DDBJ whole genome shotgun (WGS) entry which is preliminary data.</text>
</comment>
<accession>A0ACB7RZ20</accession>
<dbReference type="EMBL" id="CM023486">
    <property type="protein sequence ID" value="KAH6927868.1"/>
    <property type="molecule type" value="Genomic_DNA"/>
</dbReference>
<organism evidence="1 2">
    <name type="scientific">Hyalomma asiaticum</name>
    <name type="common">Tick</name>
    <dbReference type="NCBI Taxonomy" id="266040"/>
    <lineage>
        <taxon>Eukaryota</taxon>
        <taxon>Metazoa</taxon>
        <taxon>Ecdysozoa</taxon>
        <taxon>Arthropoda</taxon>
        <taxon>Chelicerata</taxon>
        <taxon>Arachnida</taxon>
        <taxon>Acari</taxon>
        <taxon>Parasitiformes</taxon>
        <taxon>Ixodida</taxon>
        <taxon>Ixodoidea</taxon>
        <taxon>Ixodidae</taxon>
        <taxon>Hyalomminae</taxon>
        <taxon>Hyalomma</taxon>
    </lineage>
</organism>
<keyword evidence="2" id="KW-1185">Reference proteome</keyword>
<proteinExistence type="predicted"/>
<gene>
    <name evidence="1" type="ORF">HPB50_009757</name>
</gene>
<reference evidence="1" key="1">
    <citation type="submission" date="2020-05" db="EMBL/GenBank/DDBJ databases">
        <title>Large-scale comparative analyses of tick genomes elucidate their genetic diversity and vector capacities.</title>
        <authorList>
            <person name="Jia N."/>
            <person name="Wang J."/>
            <person name="Shi W."/>
            <person name="Du L."/>
            <person name="Sun Y."/>
            <person name="Zhan W."/>
            <person name="Jiang J."/>
            <person name="Wang Q."/>
            <person name="Zhang B."/>
            <person name="Ji P."/>
            <person name="Sakyi L.B."/>
            <person name="Cui X."/>
            <person name="Yuan T."/>
            <person name="Jiang B."/>
            <person name="Yang W."/>
            <person name="Lam T.T.-Y."/>
            <person name="Chang Q."/>
            <person name="Ding S."/>
            <person name="Wang X."/>
            <person name="Zhu J."/>
            <person name="Ruan X."/>
            <person name="Zhao L."/>
            <person name="Wei J."/>
            <person name="Que T."/>
            <person name="Du C."/>
            <person name="Cheng J."/>
            <person name="Dai P."/>
            <person name="Han X."/>
            <person name="Huang E."/>
            <person name="Gao Y."/>
            <person name="Liu J."/>
            <person name="Shao H."/>
            <person name="Ye R."/>
            <person name="Li L."/>
            <person name="Wei W."/>
            <person name="Wang X."/>
            <person name="Wang C."/>
            <person name="Yang T."/>
            <person name="Huo Q."/>
            <person name="Li W."/>
            <person name="Guo W."/>
            <person name="Chen H."/>
            <person name="Zhou L."/>
            <person name="Ni X."/>
            <person name="Tian J."/>
            <person name="Zhou Y."/>
            <person name="Sheng Y."/>
            <person name="Liu T."/>
            <person name="Pan Y."/>
            <person name="Xia L."/>
            <person name="Li J."/>
            <person name="Zhao F."/>
            <person name="Cao W."/>
        </authorList>
    </citation>
    <scope>NUCLEOTIDE SEQUENCE</scope>
    <source>
        <strain evidence="1">Hyas-2018</strain>
    </source>
</reference>
<dbReference type="Proteomes" id="UP000821845">
    <property type="component" value="Chromosome 6"/>
</dbReference>
<sequence>MTAHQRAEGERATWDGFGSILSPDERQQRRCVRSATRALADARRKQEARHTDRQMNRRKGSTKRRADTDQRSASTKAPSSTQEGEENPRKQRISAPTSGRDGREL</sequence>
<evidence type="ECO:0000313" key="1">
    <source>
        <dbReference type="EMBL" id="KAH6927868.1"/>
    </source>
</evidence>
<name>A0ACB7RZ20_HYAAI</name>
<protein>
    <submittedName>
        <fullName evidence="1">Uncharacterized protein</fullName>
    </submittedName>
</protein>
<evidence type="ECO:0000313" key="2">
    <source>
        <dbReference type="Proteomes" id="UP000821845"/>
    </source>
</evidence>